<accession>A0A2N3V1F9</accession>
<evidence type="ECO:0000313" key="1">
    <source>
        <dbReference type="EMBL" id="PKV75468.1"/>
    </source>
</evidence>
<protein>
    <submittedName>
        <fullName evidence="1">Uncharacterized protein</fullName>
    </submittedName>
</protein>
<reference evidence="1 2" key="1">
    <citation type="submission" date="2017-12" db="EMBL/GenBank/DDBJ databases">
        <title>Genomic Encyclopedia of Type Strains, Phase III (KMG-III): the genomes of soil and plant-associated and newly described type strains.</title>
        <authorList>
            <person name="Whitman W."/>
        </authorList>
    </citation>
    <scope>NUCLEOTIDE SEQUENCE [LARGE SCALE GENOMIC DNA]</scope>
    <source>
        <strain evidence="1 2">LP43</strain>
    </source>
</reference>
<sequence length="37" mass="4163">MQLTVAEPIYLYLYYTNHDDYDNAIGDETHSGSAGPQ</sequence>
<evidence type="ECO:0000313" key="2">
    <source>
        <dbReference type="Proteomes" id="UP000233782"/>
    </source>
</evidence>
<proteinExistence type="predicted"/>
<dbReference type="Proteomes" id="UP000233782">
    <property type="component" value="Unassembled WGS sequence"/>
</dbReference>
<dbReference type="AlphaFoldDB" id="A0A2N3V1F9"/>
<comment type="caution">
    <text evidence="1">The sequence shown here is derived from an EMBL/GenBank/DDBJ whole genome shotgun (WGS) entry which is preliminary data.</text>
</comment>
<organism evidence="1 2">
    <name type="scientific">Pontibacter ramchanderi</name>
    <dbReference type="NCBI Taxonomy" id="1179743"/>
    <lineage>
        <taxon>Bacteria</taxon>
        <taxon>Pseudomonadati</taxon>
        <taxon>Bacteroidota</taxon>
        <taxon>Cytophagia</taxon>
        <taxon>Cytophagales</taxon>
        <taxon>Hymenobacteraceae</taxon>
        <taxon>Pontibacter</taxon>
    </lineage>
</organism>
<gene>
    <name evidence="1" type="ORF">BD749_0410</name>
</gene>
<name>A0A2N3V1F9_9BACT</name>
<keyword evidence="2" id="KW-1185">Reference proteome</keyword>
<dbReference type="EMBL" id="PJMU01000001">
    <property type="protein sequence ID" value="PKV75468.1"/>
    <property type="molecule type" value="Genomic_DNA"/>
</dbReference>